<dbReference type="EMBL" id="JAGJCF010000018">
    <property type="protein sequence ID" value="MBP0617619.1"/>
    <property type="molecule type" value="Genomic_DNA"/>
</dbReference>
<dbReference type="InterPro" id="IPR002125">
    <property type="entry name" value="CMP_dCMP_dom"/>
</dbReference>
<name>A0ABS4BLK9_9HYPH</name>
<keyword evidence="3" id="KW-1185">Reference proteome</keyword>
<protein>
    <submittedName>
        <fullName evidence="2">Nucleoside deaminase</fullName>
    </submittedName>
</protein>
<dbReference type="PANTHER" id="PTHR11079:SF179">
    <property type="entry name" value="TRNA(ADENINE(34)) DEAMINASE, CHLOROPLASTIC"/>
    <property type="match status" value="1"/>
</dbReference>
<gene>
    <name evidence="2" type="ORF">J6595_18705</name>
</gene>
<proteinExistence type="predicted"/>
<dbReference type="PROSITE" id="PS51747">
    <property type="entry name" value="CYT_DCMP_DEAMINASES_2"/>
    <property type="match status" value="1"/>
</dbReference>
<dbReference type="InterPro" id="IPR016193">
    <property type="entry name" value="Cytidine_deaminase-like"/>
</dbReference>
<feature type="domain" description="CMP/dCMP-type deaminase" evidence="1">
    <location>
        <begin position="8"/>
        <end position="124"/>
    </location>
</feature>
<dbReference type="PANTHER" id="PTHR11079">
    <property type="entry name" value="CYTOSINE DEAMINASE FAMILY MEMBER"/>
    <property type="match status" value="1"/>
</dbReference>
<organism evidence="2 3">
    <name type="scientific">Jiella mangrovi</name>
    <dbReference type="NCBI Taxonomy" id="2821407"/>
    <lineage>
        <taxon>Bacteria</taxon>
        <taxon>Pseudomonadati</taxon>
        <taxon>Pseudomonadota</taxon>
        <taxon>Alphaproteobacteria</taxon>
        <taxon>Hyphomicrobiales</taxon>
        <taxon>Aurantimonadaceae</taxon>
        <taxon>Jiella</taxon>
    </lineage>
</organism>
<sequence>MPVSAPSDQDLIHLRRCVELAREAVETGNRPFGSVLVSADGVVLKEDHNRTGSGDPTAHPEFALARWAAMNLSPQERAGATIYTSGEHCPMCAAAQGWCGVGRAVFATSTPQLIEWLAAFGAPNLPYKPVTLRELLPHVDVVGPVDEFSAEIRALHQRVHERSGG</sequence>
<comment type="caution">
    <text evidence="2">The sequence shown here is derived from an EMBL/GenBank/DDBJ whole genome shotgun (WGS) entry which is preliminary data.</text>
</comment>
<dbReference type="SUPFAM" id="SSF53927">
    <property type="entry name" value="Cytidine deaminase-like"/>
    <property type="match status" value="1"/>
</dbReference>
<evidence type="ECO:0000313" key="2">
    <source>
        <dbReference type="EMBL" id="MBP0617619.1"/>
    </source>
</evidence>
<reference evidence="2 3" key="1">
    <citation type="submission" date="2021-04" db="EMBL/GenBank/DDBJ databases">
        <title>Whole genome sequence of Jiella sp. KSK16Y-1.</title>
        <authorList>
            <person name="Tuo L."/>
        </authorList>
    </citation>
    <scope>NUCLEOTIDE SEQUENCE [LARGE SCALE GENOMIC DNA]</scope>
    <source>
        <strain evidence="2 3">KSK16Y-1</strain>
    </source>
</reference>
<evidence type="ECO:0000259" key="1">
    <source>
        <dbReference type="PROSITE" id="PS51747"/>
    </source>
</evidence>
<dbReference type="Proteomes" id="UP000678276">
    <property type="component" value="Unassembled WGS sequence"/>
</dbReference>
<dbReference type="RefSeq" id="WP_209596566.1">
    <property type="nucleotide sequence ID" value="NZ_JAGJCF010000018.1"/>
</dbReference>
<evidence type="ECO:0000313" key="3">
    <source>
        <dbReference type="Proteomes" id="UP000678276"/>
    </source>
</evidence>
<accession>A0ABS4BLK9</accession>
<dbReference type="Pfam" id="PF00383">
    <property type="entry name" value="dCMP_cyt_deam_1"/>
    <property type="match status" value="1"/>
</dbReference>
<dbReference type="Gene3D" id="3.40.140.10">
    <property type="entry name" value="Cytidine Deaminase, domain 2"/>
    <property type="match status" value="1"/>
</dbReference>
<dbReference type="CDD" id="cd01285">
    <property type="entry name" value="nucleoside_deaminase"/>
    <property type="match status" value="1"/>
</dbReference>